<comment type="caution">
    <text evidence="5">The sequence shown here is derived from an EMBL/GenBank/DDBJ whole genome shotgun (WGS) entry which is preliminary data.</text>
</comment>
<dbReference type="InterPro" id="IPR043425">
    <property type="entry name" value="NusG-like"/>
</dbReference>
<dbReference type="PANTHER" id="PTHR30265">
    <property type="entry name" value="RHO-INTERACTING TRANSCRIPTION TERMINATION FACTOR NUSG"/>
    <property type="match status" value="1"/>
</dbReference>
<dbReference type="Gene3D" id="3.30.70.940">
    <property type="entry name" value="NusG, N-terminal domain"/>
    <property type="match status" value="1"/>
</dbReference>
<accession>A0A6I2U282</accession>
<evidence type="ECO:0000256" key="1">
    <source>
        <dbReference type="ARBA" id="ARBA00022814"/>
    </source>
</evidence>
<dbReference type="SUPFAM" id="SSF50104">
    <property type="entry name" value="Translation proteins SH3-like domain"/>
    <property type="match status" value="1"/>
</dbReference>
<dbReference type="SUPFAM" id="SSF82679">
    <property type="entry name" value="N-utilization substance G protein NusG, N-terminal domain"/>
    <property type="match status" value="1"/>
</dbReference>
<protein>
    <submittedName>
        <fullName evidence="5">UpxY family transcription antiterminator</fullName>
    </submittedName>
</protein>
<dbReference type="InterPro" id="IPR008991">
    <property type="entry name" value="Translation_prot_SH3-like_sf"/>
</dbReference>
<dbReference type="InterPro" id="IPR006645">
    <property type="entry name" value="NGN-like_dom"/>
</dbReference>
<evidence type="ECO:0000256" key="3">
    <source>
        <dbReference type="ARBA" id="ARBA00023163"/>
    </source>
</evidence>
<dbReference type="GO" id="GO:0006354">
    <property type="term" value="P:DNA-templated transcription elongation"/>
    <property type="evidence" value="ECO:0007669"/>
    <property type="project" value="InterPro"/>
</dbReference>
<evidence type="ECO:0000259" key="4">
    <source>
        <dbReference type="Pfam" id="PF02357"/>
    </source>
</evidence>
<dbReference type="Proteomes" id="UP000450161">
    <property type="component" value="Unassembled WGS sequence"/>
</dbReference>
<keyword evidence="2" id="KW-0805">Transcription regulation</keyword>
<dbReference type="CDD" id="cd09895">
    <property type="entry name" value="NGN_SP_UpxY"/>
    <property type="match status" value="1"/>
</dbReference>
<evidence type="ECO:0000313" key="6">
    <source>
        <dbReference type="Proteomes" id="UP000450161"/>
    </source>
</evidence>
<dbReference type="NCBIfam" id="NF033644">
    <property type="entry name" value="antiterm_UpxY"/>
    <property type="match status" value="1"/>
</dbReference>
<evidence type="ECO:0000256" key="2">
    <source>
        <dbReference type="ARBA" id="ARBA00023015"/>
    </source>
</evidence>
<evidence type="ECO:0000313" key="5">
    <source>
        <dbReference type="EMBL" id="MST78757.1"/>
    </source>
</evidence>
<dbReference type="GO" id="GO:0031564">
    <property type="term" value="P:transcription antitermination"/>
    <property type="evidence" value="ECO:0007669"/>
    <property type="project" value="UniProtKB-KW"/>
</dbReference>
<dbReference type="EMBL" id="VUNF01000045">
    <property type="protein sequence ID" value="MST78757.1"/>
    <property type="molecule type" value="Genomic_DNA"/>
</dbReference>
<dbReference type="Pfam" id="PF02357">
    <property type="entry name" value="NusG"/>
    <property type="match status" value="1"/>
</dbReference>
<dbReference type="AlphaFoldDB" id="A0A6I2U282"/>
<organism evidence="5 6">
    <name type="scientific">Segatella copri</name>
    <dbReference type="NCBI Taxonomy" id="165179"/>
    <lineage>
        <taxon>Bacteria</taxon>
        <taxon>Pseudomonadati</taxon>
        <taxon>Bacteroidota</taxon>
        <taxon>Bacteroidia</taxon>
        <taxon>Bacteroidales</taxon>
        <taxon>Prevotellaceae</taxon>
        <taxon>Segatella</taxon>
    </lineage>
</organism>
<dbReference type="PANTHER" id="PTHR30265:SF4">
    <property type="entry name" value="KOW MOTIF FAMILY PROTEIN, EXPRESSED"/>
    <property type="match status" value="1"/>
</dbReference>
<keyword evidence="3" id="KW-0804">Transcription</keyword>
<name>A0A6I2U282_9BACT</name>
<dbReference type="Gene3D" id="2.30.30.30">
    <property type="match status" value="1"/>
</dbReference>
<sequence>MDITLEDKIKQPLTANASLYNGQPTDTGSSCPSARLTSCTPPISKNKGGVSVENVPSGNKQWFVLRVSYGRIIKAKAFVEAKGLECYVPLRYKEVRKQGKKRIITEPLLPSFLFVHASAEQVDSLLQDKNIKAFENRALLSYYYDHTSHCENAPTKNPPLIIAETAMDNFIRLTSIHNPHIIPVTSVNIKYKLGDEVVITEGEFKDIHGRVTRIAGQQRVVVELFEGCLVATAYIPKEAMEMYNEHKIVSMCMTDKTKNSESQ</sequence>
<feature type="domain" description="NusG-like N-terminal" evidence="4">
    <location>
        <begin position="60"/>
        <end position="120"/>
    </location>
</feature>
<keyword evidence="1" id="KW-0889">Transcription antitermination</keyword>
<dbReference type="InterPro" id="IPR036735">
    <property type="entry name" value="NGN_dom_sf"/>
</dbReference>
<gene>
    <name evidence="5" type="ORF">FYJ72_14120</name>
</gene>
<reference evidence="5 6" key="1">
    <citation type="submission" date="2019-08" db="EMBL/GenBank/DDBJ databases">
        <title>In-depth cultivation of the pig gut microbiome towards novel bacterial diversity and tailored functional studies.</title>
        <authorList>
            <person name="Wylensek D."/>
            <person name="Hitch T.C.A."/>
            <person name="Clavel T."/>
        </authorList>
    </citation>
    <scope>NUCLEOTIDE SEQUENCE [LARGE SCALE GENOMIC DNA]</scope>
    <source>
        <strain evidence="5 6">LKV-178-WT-2C</strain>
    </source>
</reference>
<proteinExistence type="predicted"/>
<dbReference type="InterPro" id="IPR014722">
    <property type="entry name" value="Rib_uL2_dom2"/>
</dbReference>